<proteinExistence type="predicted"/>
<name>A0A7K0EFM4_9BACT</name>
<dbReference type="SUPFAM" id="SSF53448">
    <property type="entry name" value="Nucleotide-diphospho-sugar transferases"/>
    <property type="match status" value="1"/>
</dbReference>
<feature type="domain" description="Glycosyltransferase 2-like" evidence="1">
    <location>
        <begin position="5"/>
        <end position="125"/>
    </location>
</feature>
<evidence type="ECO:0000313" key="2">
    <source>
        <dbReference type="EMBL" id="MRS60492.1"/>
    </source>
</evidence>
<keyword evidence="2" id="KW-0808">Transferase</keyword>
<evidence type="ECO:0000313" key="3">
    <source>
        <dbReference type="Proteomes" id="UP000441754"/>
    </source>
</evidence>
<dbReference type="Pfam" id="PF00535">
    <property type="entry name" value="Glycos_transf_2"/>
    <property type="match status" value="1"/>
</dbReference>
<gene>
    <name evidence="2" type="ORF">GJJ30_04235</name>
</gene>
<keyword evidence="3" id="KW-1185">Reference proteome</keyword>
<dbReference type="InterPro" id="IPR001173">
    <property type="entry name" value="Glyco_trans_2-like"/>
</dbReference>
<reference evidence="2 3" key="1">
    <citation type="journal article" date="2018" name="Antonie Van Leeuwenhoek">
        <title>Larkinella terrae sp. nov., isolated from soil on Jeju Island, South Korea.</title>
        <authorList>
            <person name="Ten L.N."/>
            <person name="Jeon J."/>
            <person name="Park S.J."/>
            <person name="Park S."/>
            <person name="Lee S.Y."/>
            <person name="Kim M.K."/>
            <person name="Jung H.Y."/>
        </authorList>
    </citation>
    <scope>NUCLEOTIDE SEQUENCE [LARGE SCALE GENOMIC DNA]</scope>
    <source>
        <strain evidence="2 3">KCTC 52001</strain>
    </source>
</reference>
<dbReference type="GO" id="GO:0016758">
    <property type="term" value="F:hexosyltransferase activity"/>
    <property type="evidence" value="ECO:0007669"/>
    <property type="project" value="UniProtKB-ARBA"/>
</dbReference>
<comment type="caution">
    <text evidence="2">The sequence shown here is derived from an EMBL/GenBank/DDBJ whole genome shotgun (WGS) entry which is preliminary data.</text>
</comment>
<dbReference type="Proteomes" id="UP000441754">
    <property type="component" value="Unassembled WGS sequence"/>
</dbReference>
<dbReference type="Gene3D" id="3.90.550.10">
    <property type="entry name" value="Spore Coat Polysaccharide Biosynthesis Protein SpsA, Chain A"/>
    <property type="match status" value="1"/>
</dbReference>
<evidence type="ECO:0000259" key="1">
    <source>
        <dbReference type="Pfam" id="PF00535"/>
    </source>
</evidence>
<organism evidence="2 3">
    <name type="scientific">Larkinella terrae</name>
    <dbReference type="NCBI Taxonomy" id="2025311"/>
    <lineage>
        <taxon>Bacteria</taxon>
        <taxon>Pseudomonadati</taxon>
        <taxon>Bacteroidota</taxon>
        <taxon>Cytophagia</taxon>
        <taxon>Cytophagales</taxon>
        <taxon>Spirosomataceae</taxon>
        <taxon>Larkinella</taxon>
    </lineage>
</organism>
<dbReference type="AlphaFoldDB" id="A0A7K0EFM4"/>
<sequence>MMKVSVCIITYNQEKFIRAAIESVVSQKTDFPFEILIGDDLSKDNTRAIITEYAERYPDLIRPVLHPQNLGQNGLFNTLETYRLAKGEYIAAMDGDDYWTDPLKLQKQIDFLDAHPDFSTCFHNALITFEDGSPSKILNPPDQKPICTVEDLIGEKEIWFMATSSVVFRNVIKEYPEWFKKSVSGDIPRYVLLAKYGKIGYLPDVMSVYRKNSNGTSFTDYEDDVRFLRNRIEMYEGINQELNYKFDAALKKNIAQYYEKMLHCRQYRDTYYPKNVVALKYLSLANPPWEETKEIILEHVIPPPVSRAYSALALGLYRIRKSFIP</sequence>
<dbReference type="PANTHER" id="PTHR22916:SF3">
    <property type="entry name" value="UDP-GLCNAC:BETAGAL BETA-1,3-N-ACETYLGLUCOSAMINYLTRANSFERASE-LIKE PROTEIN 1"/>
    <property type="match status" value="1"/>
</dbReference>
<dbReference type="PANTHER" id="PTHR22916">
    <property type="entry name" value="GLYCOSYLTRANSFERASE"/>
    <property type="match status" value="1"/>
</dbReference>
<dbReference type="RefSeq" id="WP_310588203.1">
    <property type="nucleotide sequence ID" value="NZ_WJXZ01000002.1"/>
</dbReference>
<dbReference type="InterPro" id="IPR029044">
    <property type="entry name" value="Nucleotide-diphossugar_trans"/>
</dbReference>
<dbReference type="EMBL" id="WJXZ01000002">
    <property type="protein sequence ID" value="MRS60492.1"/>
    <property type="molecule type" value="Genomic_DNA"/>
</dbReference>
<accession>A0A7K0EFM4</accession>
<protein>
    <submittedName>
        <fullName evidence="2">Glycosyltransferase</fullName>
    </submittedName>
</protein>